<evidence type="ECO:0000256" key="5">
    <source>
        <dbReference type="ARBA" id="ARBA00023136"/>
    </source>
</evidence>
<evidence type="ECO:0000256" key="8">
    <source>
        <dbReference type="PROSITE-ProRule" id="PRU00124"/>
    </source>
</evidence>
<comment type="caution">
    <text evidence="8">Lacks conserved residue(s) required for the propagation of feature annotation.</text>
</comment>
<dbReference type="EMBL" id="CAJNOR010005348">
    <property type="protein sequence ID" value="CAF1558258.1"/>
    <property type="molecule type" value="Genomic_DNA"/>
</dbReference>
<dbReference type="PANTHER" id="PTHR24270">
    <property type="entry name" value="LOW-DENSITY LIPOPROTEIN RECEPTOR-RELATED"/>
    <property type="match status" value="1"/>
</dbReference>
<keyword evidence="10" id="KW-1185">Reference proteome</keyword>
<organism evidence="9 10">
    <name type="scientific">Adineta ricciae</name>
    <name type="common">Rotifer</name>
    <dbReference type="NCBI Taxonomy" id="249248"/>
    <lineage>
        <taxon>Eukaryota</taxon>
        <taxon>Metazoa</taxon>
        <taxon>Spiralia</taxon>
        <taxon>Gnathifera</taxon>
        <taxon>Rotifera</taxon>
        <taxon>Eurotatoria</taxon>
        <taxon>Bdelloidea</taxon>
        <taxon>Adinetida</taxon>
        <taxon>Adinetidae</taxon>
        <taxon>Adineta</taxon>
    </lineage>
</organism>
<dbReference type="Gene3D" id="4.10.400.10">
    <property type="entry name" value="Low-density Lipoprotein Receptor"/>
    <property type="match status" value="2"/>
</dbReference>
<feature type="non-terminal residue" evidence="9">
    <location>
        <position position="1"/>
    </location>
</feature>
<dbReference type="AlphaFoldDB" id="A0A815XJE8"/>
<keyword evidence="5" id="KW-0472">Membrane</keyword>
<keyword evidence="7" id="KW-0325">Glycoprotein</keyword>
<feature type="disulfide bond" evidence="8">
    <location>
        <begin position="656"/>
        <end position="668"/>
    </location>
</feature>
<evidence type="ECO:0000256" key="3">
    <source>
        <dbReference type="ARBA" id="ARBA00022737"/>
    </source>
</evidence>
<keyword evidence="4" id="KW-1133">Transmembrane helix</keyword>
<dbReference type="Proteomes" id="UP000663828">
    <property type="component" value="Unassembled WGS sequence"/>
</dbReference>
<keyword evidence="2" id="KW-0812">Transmembrane</keyword>
<dbReference type="FunFam" id="4.10.400.10:FF:000065">
    <property type="entry name" value="Transmembrane protease serine 7"/>
    <property type="match status" value="1"/>
</dbReference>
<name>A0A815XJE8_ADIRI</name>
<comment type="caution">
    <text evidence="9">The sequence shown here is derived from an EMBL/GenBank/DDBJ whole genome shotgun (WGS) entry which is preliminary data.</text>
</comment>
<evidence type="ECO:0000256" key="4">
    <source>
        <dbReference type="ARBA" id="ARBA00022989"/>
    </source>
</evidence>
<evidence type="ECO:0000256" key="6">
    <source>
        <dbReference type="ARBA" id="ARBA00023157"/>
    </source>
</evidence>
<dbReference type="InterPro" id="IPR002172">
    <property type="entry name" value="LDrepeatLR_classA_rpt"/>
</dbReference>
<evidence type="ECO:0000313" key="9">
    <source>
        <dbReference type="EMBL" id="CAF1558258.1"/>
    </source>
</evidence>
<dbReference type="GO" id="GO:0016192">
    <property type="term" value="P:vesicle-mediated transport"/>
    <property type="evidence" value="ECO:0007669"/>
    <property type="project" value="UniProtKB-ARBA"/>
</dbReference>
<sequence length="990" mass="114985">MIRDQFYFLTLYCLIQRCFTFVFIYKTNDQIKTDFYDCISYTNKIYHLQSTKYCIRLDESINLQRTMDNNSVCFNHGIKYSFHLLNILGIEPREILYWNSGIESVDSYAAYLNSLNHYTSSNYDKDMFLCNCIKIGTFGKFCEYNFMSYSTFEETFQYQYNIKRLHRFGSQYVGNRTCYKTLECNYGLLCLDWRNICDGKQQCMDGLDEDYCELLEYNECQINEYRCANGQCIDEEFFLDGDIDCMDRTDEQYKALSKYHIRFNDCPFKPDFNCEELLAPRTYFSCGDGELYPDTAVLYSESYHNEHCLTFRDKNFMCELDQSGLMMWTKKNGQCVLYGRLEGNTTDDICLFLIKCALTNGQGRGCPCNGQNCKNRIIYYNCTTNGSYVEYPKGGIFAPFVKTFYLLDYLYGNRRPNNISFSGSIKWNGFQVSVKELNFIDYDAFTFASSATWRHFEYLYCNIISTGRFAIRNLSGPQYDENCWKSLYKSVKCPYTDRCISVYRIADGNSDCESDDDEPSNNVNPSLLPVNCSSIQKHRFQCSKEEPSCLLSTNIGDTFPQCLTNNRDEYFIEKNLKLSNHLCTIDNPLACQLIKQYIEQSSSLFLSIINTTNYDTNNNLTLSEINSMSFNQYCDTIWDLKLGFDETPFLCKDWICPSNYYQCHNGQCIPSAWICDGEWDCSDASDEEVFLTITKLSLHNSKVIDSIKLLILQEKCRGIHIIRPFSNLCTQFEYPCLLTNVKNPFNFTENPPCINITKIGDGISDCYGGLDERNIRGCSSQRMLGFNFDCPIEQSVTTIDNHCIPYREQCINRCLNGEDKILCFYLKNNSKIRCNGDTVPLTDPYPDVNCLNGTCILNARCNGILECSYGEDEYYCANISTAFRGYRPDKHHYMTEIVQNVHLSNYPEKINEILLEKSKKDLNLSSSSFQIPKRKLSLRIEKKNLINDYRYFDPTNIDDELSGMEEYLINTTIEAWTCNRGVTHDFSFAP</sequence>
<evidence type="ECO:0000313" key="10">
    <source>
        <dbReference type="Proteomes" id="UP000663828"/>
    </source>
</evidence>
<gene>
    <name evidence="9" type="ORF">XAT740_LOCUS43418</name>
</gene>
<dbReference type="SMART" id="SM00192">
    <property type="entry name" value="LDLa"/>
    <property type="match status" value="6"/>
</dbReference>
<evidence type="ECO:0000256" key="7">
    <source>
        <dbReference type="ARBA" id="ARBA00023180"/>
    </source>
</evidence>
<dbReference type="PROSITE" id="PS50068">
    <property type="entry name" value="LDLRA_2"/>
    <property type="match status" value="3"/>
</dbReference>
<keyword evidence="3" id="KW-0677">Repeat</keyword>
<protein>
    <submittedName>
        <fullName evidence="9">Uncharacterized protein</fullName>
    </submittedName>
</protein>
<dbReference type="InterPro" id="IPR036055">
    <property type="entry name" value="LDL_receptor-like_sf"/>
</dbReference>
<feature type="disulfide bond" evidence="8">
    <location>
        <begin position="178"/>
        <end position="190"/>
    </location>
</feature>
<dbReference type="PRINTS" id="PR00261">
    <property type="entry name" value="LDLRECEPTOR"/>
</dbReference>
<reference evidence="9" key="1">
    <citation type="submission" date="2021-02" db="EMBL/GenBank/DDBJ databases">
        <authorList>
            <person name="Nowell W R."/>
        </authorList>
    </citation>
    <scope>NUCLEOTIDE SEQUENCE</scope>
</reference>
<evidence type="ECO:0000256" key="2">
    <source>
        <dbReference type="ARBA" id="ARBA00022692"/>
    </source>
</evidence>
<evidence type="ECO:0000256" key="1">
    <source>
        <dbReference type="ARBA" id="ARBA00004167"/>
    </source>
</evidence>
<dbReference type="CDD" id="cd00112">
    <property type="entry name" value="LDLa"/>
    <property type="match status" value="2"/>
</dbReference>
<proteinExistence type="predicted"/>
<feature type="disulfide bond" evidence="8">
    <location>
        <begin position="197"/>
        <end position="212"/>
    </location>
</feature>
<dbReference type="SUPFAM" id="SSF57424">
    <property type="entry name" value="LDL receptor-like module"/>
    <property type="match status" value="2"/>
</dbReference>
<comment type="subcellular location">
    <subcellularLocation>
        <location evidence="1">Membrane</location>
        <topology evidence="1">Single-pass membrane protein</topology>
    </subcellularLocation>
</comment>
<feature type="disulfide bond" evidence="8">
    <location>
        <begin position="663"/>
        <end position="681"/>
    </location>
</feature>
<dbReference type="InterPro" id="IPR050685">
    <property type="entry name" value="LDLR"/>
</dbReference>
<keyword evidence="6 8" id="KW-1015">Disulfide bond</keyword>
<accession>A0A815XJE8</accession>
<feature type="disulfide bond" evidence="8">
    <location>
        <begin position="227"/>
        <end position="245"/>
    </location>
</feature>
<dbReference type="GO" id="GO:0005886">
    <property type="term" value="C:plasma membrane"/>
    <property type="evidence" value="ECO:0007669"/>
    <property type="project" value="TreeGrafter"/>
</dbReference>
<dbReference type="Pfam" id="PF00057">
    <property type="entry name" value="Ldl_recept_a"/>
    <property type="match status" value="2"/>
</dbReference>
<feature type="disulfide bond" evidence="8">
    <location>
        <begin position="220"/>
        <end position="232"/>
    </location>
</feature>